<proteinExistence type="predicted"/>
<dbReference type="GeneID" id="39985877"/>
<accession>A0A1X0NV60</accession>
<dbReference type="Pfam" id="PF03908">
    <property type="entry name" value="Sec20"/>
    <property type="match status" value="1"/>
</dbReference>
<dbReference type="AlphaFoldDB" id="A0A1X0NV60"/>
<dbReference type="VEuPathDB" id="TriTrypDB:TM35_000162250"/>
<evidence type="ECO:0000256" key="6">
    <source>
        <dbReference type="SAM" id="Phobius"/>
    </source>
</evidence>
<evidence type="ECO:0000256" key="2">
    <source>
        <dbReference type="ARBA" id="ARBA00022448"/>
    </source>
</evidence>
<comment type="caution">
    <text evidence="8">The sequence shown here is derived from an EMBL/GenBank/DDBJ whole genome shotgun (WGS) entry which is preliminary data.</text>
</comment>
<dbReference type="OrthoDB" id="267919at2759"/>
<keyword evidence="5 6" id="KW-0472">Membrane</keyword>
<organism evidence="8 9">
    <name type="scientific">Trypanosoma theileri</name>
    <dbReference type="NCBI Taxonomy" id="67003"/>
    <lineage>
        <taxon>Eukaryota</taxon>
        <taxon>Discoba</taxon>
        <taxon>Euglenozoa</taxon>
        <taxon>Kinetoplastea</taxon>
        <taxon>Metakinetoplastina</taxon>
        <taxon>Trypanosomatida</taxon>
        <taxon>Trypanosomatidae</taxon>
        <taxon>Trypanosoma</taxon>
    </lineage>
</organism>
<feature type="transmembrane region" description="Helical" evidence="6">
    <location>
        <begin position="197"/>
        <end position="215"/>
    </location>
</feature>
<reference evidence="8 9" key="1">
    <citation type="submission" date="2017-03" db="EMBL/GenBank/DDBJ databases">
        <title>An alternative strategy for trypanosome survival in the mammalian bloodstream revealed through genome and transcriptome analysis of the ubiquitous bovine parasite Trypanosoma (Megatrypanum) theileri.</title>
        <authorList>
            <person name="Kelly S."/>
            <person name="Ivens A."/>
            <person name="Mott A."/>
            <person name="O'Neill E."/>
            <person name="Emms D."/>
            <person name="Macleod O."/>
            <person name="Voorheis P."/>
            <person name="Matthews J."/>
            <person name="Matthews K."/>
            <person name="Carrington M."/>
        </authorList>
    </citation>
    <scope>NUCLEOTIDE SEQUENCE [LARGE SCALE GENOMIC DNA]</scope>
    <source>
        <strain evidence="8">Edinburgh</strain>
    </source>
</reference>
<comment type="subcellular location">
    <subcellularLocation>
        <location evidence="1">Membrane</location>
        <topology evidence="1">Single-pass type IV membrane protein</topology>
    </subcellularLocation>
</comment>
<feature type="domain" description="Sec20 C-terminal" evidence="7">
    <location>
        <begin position="134"/>
        <end position="218"/>
    </location>
</feature>
<evidence type="ECO:0000256" key="1">
    <source>
        <dbReference type="ARBA" id="ARBA00004211"/>
    </source>
</evidence>
<evidence type="ECO:0000256" key="3">
    <source>
        <dbReference type="ARBA" id="ARBA00022692"/>
    </source>
</evidence>
<gene>
    <name evidence="8" type="ORF">TM35_000162250</name>
</gene>
<keyword evidence="4 6" id="KW-1133">Transmembrane helix</keyword>
<name>A0A1X0NV60_9TRYP</name>
<evidence type="ECO:0000313" key="9">
    <source>
        <dbReference type="Proteomes" id="UP000192257"/>
    </source>
</evidence>
<keyword evidence="3 6" id="KW-0812">Transmembrane</keyword>
<dbReference type="RefSeq" id="XP_028882653.1">
    <property type="nucleotide sequence ID" value="XM_029026097.1"/>
</dbReference>
<evidence type="ECO:0000256" key="5">
    <source>
        <dbReference type="ARBA" id="ARBA00023136"/>
    </source>
</evidence>
<evidence type="ECO:0000256" key="4">
    <source>
        <dbReference type="ARBA" id="ARBA00022989"/>
    </source>
</evidence>
<dbReference type="EMBL" id="NBCO01000016">
    <property type="protein sequence ID" value="ORC88587.1"/>
    <property type="molecule type" value="Genomic_DNA"/>
</dbReference>
<keyword evidence="9" id="KW-1185">Reference proteome</keyword>
<dbReference type="GO" id="GO:0016020">
    <property type="term" value="C:membrane"/>
    <property type="evidence" value="ECO:0007669"/>
    <property type="project" value="UniProtKB-SubCell"/>
</dbReference>
<evidence type="ECO:0000313" key="8">
    <source>
        <dbReference type="EMBL" id="ORC88587.1"/>
    </source>
</evidence>
<protein>
    <recommendedName>
        <fullName evidence="7">Sec20 C-terminal domain-containing protein</fullName>
    </recommendedName>
</protein>
<dbReference type="InterPro" id="IPR056173">
    <property type="entry name" value="Sec20_C"/>
</dbReference>
<keyword evidence="2" id="KW-0813">Transport</keyword>
<sequence length="227" mass="24394">MLHRAGSNSSSVEDDGLSLEFITALEKRAAVVITDLNRALKSHQESRSQRTHGALVLAIATAQRVAKLLATVKEKQQLHLHQSHAGSSLSPVPTALFVQLESHRAAIRRAIPLAVAAAETSGSDGAADTANALRSLLHTRSLLNVELRKVQGALDELAGSSESLEVLQTSLQDVNATVEMAQLLVRKLLSVKSTDDLILRASLVLFIVVVGYIIAQRIFGFFPVRIA</sequence>
<evidence type="ECO:0000259" key="7">
    <source>
        <dbReference type="Pfam" id="PF03908"/>
    </source>
</evidence>
<dbReference type="Proteomes" id="UP000192257">
    <property type="component" value="Unassembled WGS sequence"/>
</dbReference>